<proteinExistence type="predicted"/>
<keyword evidence="3" id="KW-1185">Reference proteome</keyword>
<evidence type="ECO:0000313" key="3">
    <source>
        <dbReference type="Proteomes" id="UP000002754"/>
    </source>
</evidence>
<protein>
    <submittedName>
        <fullName evidence="1">Uncharacterized protein</fullName>
    </submittedName>
</protein>
<accession>A0A094YQ03</accession>
<evidence type="ECO:0000313" key="2">
    <source>
        <dbReference type="EMBL" id="THG88758.1"/>
    </source>
</evidence>
<dbReference type="EMBL" id="JALP01000314">
    <property type="protein sequence ID" value="THG88758.1"/>
    <property type="molecule type" value="Genomic_DNA"/>
</dbReference>
<dbReference type="STRING" id="1218173.BALCAV_0221870"/>
<reference evidence="1 3" key="1">
    <citation type="journal article" date="2014" name="Genome Announc.">
        <title>Draft Genome Sequence of Bacillus alcalophilus AV1934, a Classic Alkaliphile Isolated from Human Feces in 1934.</title>
        <authorList>
            <person name="Attie O."/>
            <person name="Jayaprakash A."/>
            <person name="Shah H."/>
            <person name="Paulsen I.T."/>
            <person name="Morino M."/>
            <person name="Takahashi Y."/>
            <person name="Narumi I."/>
            <person name="Sachidanandam R."/>
            <person name="Satoh K."/>
            <person name="Ito M."/>
            <person name="Krulwich T.A."/>
        </authorList>
    </citation>
    <scope>NUCLEOTIDE SEQUENCE [LARGE SCALE GENOMIC DNA]</scope>
    <source>
        <strain evidence="1 3">AV1934</strain>
    </source>
</reference>
<dbReference type="Proteomes" id="UP000002754">
    <property type="component" value="Unassembled WGS sequence"/>
</dbReference>
<dbReference type="eggNOG" id="ENOG5033ZSB">
    <property type="taxonomic scope" value="Bacteria"/>
</dbReference>
<dbReference type="AlphaFoldDB" id="A0A094YQ03"/>
<reference evidence="2 4" key="2">
    <citation type="submission" date="2014-01" db="EMBL/GenBank/DDBJ databases">
        <title>Draft genome sequencing of Bacillus alcalophilus CGMCC 1.3604.</title>
        <authorList>
            <person name="Yang J."/>
            <person name="Diao L."/>
            <person name="Yang S."/>
        </authorList>
    </citation>
    <scope>NUCLEOTIDE SEQUENCE [LARGE SCALE GENOMIC DNA]</scope>
    <source>
        <strain evidence="2 4">CGMCC 1.3604</strain>
    </source>
</reference>
<dbReference type="Proteomes" id="UP000297014">
    <property type="component" value="Unassembled WGS sequence"/>
</dbReference>
<comment type="caution">
    <text evidence="1">The sequence shown here is derived from an EMBL/GenBank/DDBJ whole genome shotgun (WGS) entry which is preliminary data.</text>
</comment>
<dbReference type="OrthoDB" id="3035991at2"/>
<gene>
    <name evidence="2" type="ORF">AJ85_00150</name>
    <name evidence="1" type="ORF">BALCAV_0221870</name>
</gene>
<name>A0A094YQ03_ALKAL</name>
<dbReference type="EMBL" id="ALPT02000131">
    <property type="protein sequence ID" value="KGA95557.1"/>
    <property type="molecule type" value="Genomic_DNA"/>
</dbReference>
<dbReference type="RefSeq" id="WP_003321022.1">
    <property type="nucleotide sequence ID" value="NZ_ALPT02000131.1"/>
</dbReference>
<organism evidence="1 3">
    <name type="scientific">Alkalihalobacillus alcalophilus ATCC 27647 = CGMCC 1.3604</name>
    <dbReference type="NCBI Taxonomy" id="1218173"/>
    <lineage>
        <taxon>Bacteria</taxon>
        <taxon>Bacillati</taxon>
        <taxon>Bacillota</taxon>
        <taxon>Bacilli</taxon>
        <taxon>Bacillales</taxon>
        <taxon>Bacillaceae</taxon>
        <taxon>Alkalihalobacillus</taxon>
    </lineage>
</organism>
<evidence type="ECO:0000313" key="1">
    <source>
        <dbReference type="EMBL" id="KGA95557.1"/>
    </source>
</evidence>
<evidence type="ECO:0000313" key="4">
    <source>
        <dbReference type="Proteomes" id="UP000297014"/>
    </source>
</evidence>
<sequence length="417" mass="48244">MNKGKSGELSDLYFIFADNVYEKYLTYEKFKALLNFYSLLYDRIIIPDAFFINNKHLLKFLSSPEGQLYIKNGIIVPSVRKGPADMVEIYHHFKSSNLLVRNEFSSLDTLNILEKIDLEKAIKWDVDQISLHFTNNVLENLYTLDIDKKAKEIWLGNINDCMQSGKFTRKNLHEQTAKNPYLDRVTKETITRYIDISYNFNIPNYLRTSAAYPELLAKSLHSKVTPEQVFFNSDLANKQMDHLSKEEYLSTSLFNEGVLTALEAEQIIHIRKQKAYKTLLKGLKKMEDEKHESKLEAALFDFIYMYEQELPQMITKEIKEKIGKEKRNLKIQTFGRGALASDGVSSGVSLFLESLQEFVGGKVIGSAVNIMLRPMSRKTEREIKKLDFKGKQMVEKIKSEQNIYDTINSFSINSLKP</sequence>